<dbReference type="Gene3D" id="3.50.50.60">
    <property type="entry name" value="FAD/NAD(P)-binding domain"/>
    <property type="match status" value="1"/>
</dbReference>
<dbReference type="AlphaFoldDB" id="A0A9P5ILT1"/>
<dbReference type="Proteomes" id="UP000710849">
    <property type="component" value="Unassembled WGS sequence"/>
</dbReference>
<dbReference type="PANTHER" id="PTHR13789:SF147">
    <property type="entry name" value="PUTATIVE (AFU_ORTHOLOGUE AFUA_2G01950)-RELATED"/>
    <property type="match status" value="1"/>
</dbReference>
<dbReference type="PANTHER" id="PTHR13789">
    <property type="entry name" value="MONOOXYGENASE"/>
    <property type="match status" value="1"/>
</dbReference>
<accession>A0A9P5ILT1</accession>
<dbReference type="RefSeq" id="XP_038733952.1">
    <property type="nucleotide sequence ID" value="XM_038875595.1"/>
</dbReference>
<dbReference type="GeneID" id="62148672"/>
<organism evidence="5 6">
    <name type="scientific">Botrytis byssoidea</name>
    <dbReference type="NCBI Taxonomy" id="139641"/>
    <lineage>
        <taxon>Eukaryota</taxon>
        <taxon>Fungi</taxon>
        <taxon>Dikarya</taxon>
        <taxon>Ascomycota</taxon>
        <taxon>Pezizomycotina</taxon>
        <taxon>Leotiomycetes</taxon>
        <taxon>Helotiales</taxon>
        <taxon>Sclerotiniaceae</taxon>
        <taxon>Botrytis</taxon>
    </lineage>
</organism>
<sequence length="177" mass="19952">MESGCIREEYGDPHMVGHRSSPTQGLYNKCKKYPDLKFHCGTSVDEVRDLSSKPSFTISSRGAEMERVDCDVFLACGGIKSRMREMMLRDWGVDAEVVDSEQAAYRILLTREQMEDDLDFLELIDTSGIGDHRHIIAYPISCKRIYNISTTQPDINPAISPSKTYTTKESETPCSKA</sequence>
<proteinExistence type="inferred from homology"/>
<keyword evidence="2" id="KW-0560">Oxidoreductase</keyword>
<reference evidence="5 6" key="1">
    <citation type="journal article" date="2020" name="Genome Biol. Evol.">
        <title>Comparative genomics of Sclerotiniaceae.</title>
        <authorList>
            <person name="Valero Jimenez C.A."/>
            <person name="Steentjes M."/>
            <person name="Scholten O.E."/>
            <person name="Van Kan J.A.L."/>
        </authorList>
    </citation>
    <scope>NUCLEOTIDE SEQUENCE [LARGE SCALE GENOMIC DNA]</scope>
    <source>
        <strain evidence="5 6">MUCL 94</strain>
    </source>
</reference>
<comment type="similarity">
    <text evidence="1">Belongs to the paxM FAD-dependent monooxygenase family.</text>
</comment>
<dbReference type="InterPro" id="IPR036188">
    <property type="entry name" value="FAD/NAD-bd_sf"/>
</dbReference>
<keyword evidence="3" id="KW-0503">Monooxygenase</keyword>
<dbReference type="InterPro" id="IPR050493">
    <property type="entry name" value="FAD-dep_Monooxygenase_BioMet"/>
</dbReference>
<protein>
    <submittedName>
        <fullName evidence="5">Uncharacterized protein</fullName>
    </submittedName>
</protein>
<name>A0A9P5ILT1_9HELO</name>
<evidence type="ECO:0000256" key="2">
    <source>
        <dbReference type="ARBA" id="ARBA00023002"/>
    </source>
</evidence>
<evidence type="ECO:0000256" key="1">
    <source>
        <dbReference type="ARBA" id="ARBA00007992"/>
    </source>
</evidence>
<evidence type="ECO:0000313" key="5">
    <source>
        <dbReference type="EMBL" id="KAF7946045.1"/>
    </source>
</evidence>
<gene>
    <name evidence="5" type="ORF">EAE97_005083</name>
</gene>
<evidence type="ECO:0000256" key="3">
    <source>
        <dbReference type="ARBA" id="ARBA00023033"/>
    </source>
</evidence>
<evidence type="ECO:0000256" key="4">
    <source>
        <dbReference type="SAM" id="MobiDB-lite"/>
    </source>
</evidence>
<keyword evidence="6" id="KW-1185">Reference proteome</keyword>
<dbReference type="GO" id="GO:0004497">
    <property type="term" value="F:monooxygenase activity"/>
    <property type="evidence" value="ECO:0007669"/>
    <property type="project" value="UniProtKB-KW"/>
</dbReference>
<dbReference type="EMBL" id="RCSW01000008">
    <property type="protein sequence ID" value="KAF7946045.1"/>
    <property type="molecule type" value="Genomic_DNA"/>
</dbReference>
<evidence type="ECO:0000313" key="6">
    <source>
        <dbReference type="Proteomes" id="UP000710849"/>
    </source>
</evidence>
<dbReference type="SUPFAM" id="SSF51905">
    <property type="entry name" value="FAD/NAD(P)-binding domain"/>
    <property type="match status" value="1"/>
</dbReference>
<comment type="caution">
    <text evidence="5">The sequence shown here is derived from an EMBL/GenBank/DDBJ whole genome shotgun (WGS) entry which is preliminary data.</text>
</comment>
<feature type="region of interest" description="Disordered" evidence="4">
    <location>
        <begin position="157"/>
        <end position="177"/>
    </location>
</feature>